<reference evidence="2" key="1">
    <citation type="submission" date="2020-05" db="EMBL/GenBank/DDBJ databases">
        <authorList>
            <person name="Zhu T."/>
            <person name="Keshari N."/>
            <person name="Lu X."/>
        </authorList>
    </citation>
    <scope>NUCLEOTIDE SEQUENCE</scope>
    <source>
        <strain evidence="2">NK1-12</strain>
    </source>
</reference>
<evidence type="ECO:0000313" key="2">
    <source>
        <dbReference type="EMBL" id="WNZ24313.1"/>
    </source>
</evidence>
<dbReference type="EMBL" id="CP053586">
    <property type="protein sequence ID" value="WNZ24313.1"/>
    <property type="molecule type" value="Genomic_DNA"/>
</dbReference>
<dbReference type="Gene3D" id="3.10.450.50">
    <property type="match status" value="1"/>
</dbReference>
<dbReference type="AlphaFoldDB" id="A0AA96WFN6"/>
<protein>
    <submittedName>
        <fullName evidence="2">Nuclear transport factor 2 family protein</fullName>
    </submittedName>
</protein>
<gene>
    <name evidence="2" type="ORF">HJG54_16575</name>
</gene>
<evidence type="ECO:0000259" key="1">
    <source>
        <dbReference type="Pfam" id="PF12680"/>
    </source>
</evidence>
<dbReference type="Pfam" id="PF12680">
    <property type="entry name" value="SnoaL_2"/>
    <property type="match status" value="1"/>
</dbReference>
<dbReference type="SUPFAM" id="SSF54427">
    <property type="entry name" value="NTF2-like"/>
    <property type="match status" value="1"/>
</dbReference>
<organism evidence="2">
    <name type="scientific">Leptolyngbya sp. NK1-12</name>
    <dbReference type="NCBI Taxonomy" id="2547451"/>
    <lineage>
        <taxon>Bacteria</taxon>
        <taxon>Bacillati</taxon>
        <taxon>Cyanobacteriota</taxon>
        <taxon>Cyanophyceae</taxon>
        <taxon>Leptolyngbyales</taxon>
        <taxon>Leptolyngbyaceae</taxon>
        <taxon>Leptolyngbya group</taxon>
        <taxon>Leptolyngbya</taxon>
    </lineage>
</organism>
<proteinExistence type="predicted"/>
<name>A0AA96WFN6_9CYAN</name>
<sequence>MPPETIRALVDAYFTQLQAMNPQAWAENFTEDALIYDPVGNPPSKPRENAEEFFSLLTLAFKQLQLSQDHVFINSNQAAVKWTMRAEGKSGKRGTAEGISVFVMRDNKIQQVSSYWDDKAMMAQIRG</sequence>
<feature type="domain" description="SnoaL-like" evidence="1">
    <location>
        <begin position="10"/>
        <end position="110"/>
    </location>
</feature>
<accession>A0AA96WFN6</accession>
<dbReference type="InterPro" id="IPR037401">
    <property type="entry name" value="SnoaL-like"/>
</dbReference>
<dbReference type="InterPro" id="IPR032710">
    <property type="entry name" value="NTF2-like_dom_sf"/>
</dbReference>
<dbReference type="RefSeq" id="WP_316430060.1">
    <property type="nucleotide sequence ID" value="NZ_CP053586.1"/>
</dbReference>